<evidence type="ECO:0000313" key="3">
    <source>
        <dbReference type="EMBL" id="KAG7362273.1"/>
    </source>
</evidence>
<feature type="region of interest" description="Disordered" evidence="1">
    <location>
        <begin position="31"/>
        <end position="50"/>
    </location>
</feature>
<dbReference type="EMBL" id="JAGRRH010000071">
    <property type="protein sequence ID" value="KAG7337871.1"/>
    <property type="molecule type" value="Genomic_DNA"/>
</dbReference>
<comment type="caution">
    <text evidence="3">The sequence shown here is derived from an EMBL/GenBank/DDBJ whole genome shotgun (WGS) entry which is preliminary data.</text>
</comment>
<protein>
    <submittedName>
        <fullName evidence="3">Uncharacterized protein</fullName>
    </submittedName>
</protein>
<feature type="compositionally biased region" description="Polar residues" evidence="1">
    <location>
        <begin position="39"/>
        <end position="48"/>
    </location>
</feature>
<reference evidence="3" key="2">
    <citation type="submission" date="2021-04" db="EMBL/GenBank/DDBJ databases">
        <authorList>
            <person name="Podell S."/>
        </authorList>
    </citation>
    <scope>NUCLEOTIDE SEQUENCE</scope>
    <source>
        <strain evidence="3">Hildebrandi</strain>
    </source>
</reference>
<evidence type="ECO:0000313" key="2">
    <source>
        <dbReference type="EMBL" id="KAG7337871.1"/>
    </source>
</evidence>
<dbReference type="EMBL" id="JAGRRH010000012">
    <property type="protein sequence ID" value="KAG7362273.1"/>
    <property type="molecule type" value="Genomic_DNA"/>
</dbReference>
<accession>A0A9K3LHU3</accession>
<evidence type="ECO:0000313" key="4">
    <source>
        <dbReference type="Proteomes" id="UP000693970"/>
    </source>
</evidence>
<reference evidence="3" key="1">
    <citation type="journal article" date="2021" name="Sci. Rep.">
        <title>Diploid genomic architecture of Nitzschia inconspicua, an elite biomass production diatom.</title>
        <authorList>
            <person name="Oliver A."/>
            <person name="Podell S."/>
            <person name="Pinowska A."/>
            <person name="Traller J.C."/>
            <person name="Smith S.R."/>
            <person name="McClure R."/>
            <person name="Beliaev A."/>
            <person name="Bohutskyi P."/>
            <person name="Hill E.A."/>
            <person name="Rabines A."/>
            <person name="Zheng H."/>
            <person name="Allen L.Z."/>
            <person name="Kuo A."/>
            <person name="Grigoriev I.V."/>
            <person name="Allen A.E."/>
            <person name="Hazlebeck D."/>
            <person name="Allen E.E."/>
        </authorList>
    </citation>
    <scope>NUCLEOTIDE SEQUENCE</scope>
    <source>
        <strain evidence="3">Hildebrandi</strain>
    </source>
</reference>
<keyword evidence="4" id="KW-1185">Reference proteome</keyword>
<sequence length="284" mass="31693">MMIVDRRFVALYSATVIAQPLLIDKSGAESFHTRERGENQPQSPSSVPQADLPTIHDAVNCICCLTPASFREGVRNSGGKFLYRGEDLSTGNESTASSPVIRKLRSMAEETGWLENLSDWILCPVPDLLLPETYVDPKAVTYFDCLEARLSSSMSQATLNPLQSSNPQLIAKPSNGHIGTADPQQASQWGRIVSVWPLGDRLSYVWPRDRTEFFPKSVRSCQNDFLITNQDLARALQRNREVLFCSWFRKSTDVSSQLISSFLVVPAEYDSALRKALDKVNYGL</sequence>
<dbReference type="OrthoDB" id="51695at2759"/>
<evidence type="ECO:0000256" key="1">
    <source>
        <dbReference type="SAM" id="MobiDB-lite"/>
    </source>
</evidence>
<name>A0A9K3LHU3_9STRA</name>
<dbReference type="Proteomes" id="UP000693970">
    <property type="component" value="Unassembled WGS sequence"/>
</dbReference>
<organism evidence="3 4">
    <name type="scientific">Nitzschia inconspicua</name>
    <dbReference type="NCBI Taxonomy" id="303405"/>
    <lineage>
        <taxon>Eukaryota</taxon>
        <taxon>Sar</taxon>
        <taxon>Stramenopiles</taxon>
        <taxon>Ochrophyta</taxon>
        <taxon>Bacillariophyta</taxon>
        <taxon>Bacillariophyceae</taxon>
        <taxon>Bacillariophycidae</taxon>
        <taxon>Bacillariales</taxon>
        <taxon>Bacillariaceae</taxon>
        <taxon>Nitzschia</taxon>
    </lineage>
</organism>
<dbReference type="AlphaFoldDB" id="A0A9K3LHU3"/>
<gene>
    <name evidence="2" type="ORF">IV203_017748</name>
    <name evidence="3" type="ORF">IV203_025939</name>
</gene>
<proteinExistence type="predicted"/>